<feature type="domain" description="GFO/IDH/MocA-like oxidoreductase" evidence="2">
    <location>
        <begin position="138"/>
        <end position="258"/>
    </location>
</feature>
<evidence type="ECO:0000259" key="1">
    <source>
        <dbReference type="Pfam" id="PF01408"/>
    </source>
</evidence>
<dbReference type="InterPro" id="IPR036291">
    <property type="entry name" value="NAD(P)-bd_dom_sf"/>
</dbReference>
<evidence type="ECO:0000313" key="3">
    <source>
        <dbReference type="EMBL" id="RXK55917.1"/>
    </source>
</evidence>
<name>A0A4Q1CA20_9BACT</name>
<dbReference type="EMBL" id="SDHX01000001">
    <property type="protein sequence ID" value="RXK55917.1"/>
    <property type="molecule type" value="Genomic_DNA"/>
</dbReference>
<dbReference type="GO" id="GO:0000166">
    <property type="term" value="F:nucleotide binding"/>
    <property type="evidence" value="ECO:0007669"/>
    <property type="project" value="InterPro"/>
</dbReference>
<keyword evidence="4" id="KW-1185">Reference proteome</keyword>
<sequence>MTAKKLRVGVVGLGIGRGQVECFQLDERVTLAAIGENALKLRRDGMATDAFVATTGAKLYRDAVEMINSGDIDAVSLAVTPKHRLVLLEAAARKGLPVLMEKPMAANLDDAIAMARIVKKSGIFFMMEYPMRYMPPMVKLRELIDTGVVGPVLSLNAELQTGWNPPEGHWAWDPANGNGLLNEAIIHLYDSANFVCGKPVEVYAVGRHYFGTTQLEDSAVLTIRYENGSVAVLNGGGLGTNAMAAEPMSMHVFGRNGEAIVTGRDWQYKAINFATRTDKAPSSQSWETPPRFQLMRYNLREFVSCILEKRATACGLEAALQAQCVVEAMKESIRTGQVAKVRSVAEFIS</sequence>
<dbReference type="PANTHER" id="PTHR43377">
    <property type="entry name" value="BILIVERDIN REDUCTASE A"/>
    <property type="match status" value="1"/>
</dbReference>
<dbReference type="Gene3D" id="3.40.50.720">
    <property type="entry name" value="NAD(P)-binding Rossmann-like Domain"/>
    <property type="match status" value="1"/>
</dbReference>
<dbReference type="SUPFAM" id="SSF51735">
    <property type="entry name" value="NAD(P)-binding Rossmann-fold domains"/>
    <property type="match status" value="1"/>
</dbReference>
<dbReference type="InterPro" id="IPR055170">
    <property type="entry name" value="GFO_IDH_MocA-like_dom"/>
</dbReference>
<dbReference type="Gene3D" id="3.30.360.10">
    <property type="entry name" value="Dihydrodipicolinate Reductase, domain 2"/>
    <property type="match status" value="1"/>
</dbReference>
<dbReference type="Proteomes" id="UP000290218">
    <property type="component" value="Unassembled WGS sequence"/>
</dbReference>
<reference evidence="3 4" key="1">
    <citation type="submission" date="2019-01" db="EMBL/GenBank/DDBJ databases">
        <title>Lacunisphaera sp. strain TWA-58.</title>
        <authorList>
            <person name="Chen W.-M."/>
        </authorList>
    </citation>
    <scope>NUCLEOTIDE SEQUENCE [LARGE SCALE GENOMIC DNA]</scope>
    <source>
        <strain evidence="3 4">TWA-58</strain>
    </source>
</reference>
<evidence type="ECO:0000259" key="2">
    <source>
        <dbReference type="Pfam" id="PF22725"/>
    </source>
</evidence>
<dbReference type="Pfam" id="PF01408">
    <property type="entry name" value="GFO_IDH_MocA"/>
    <property type="match status" value="1"/>
</dbReference>
<dbReference type="PANTHER" id="PTHR43377:SF1">
    <property type="entry name" value="BILIVERDIN REDUCTASE A"/>
    <property type="match status" value="1"/>
</dbReference>
<feature type="domain" description="Gfo/Idh/MocA-like oxidoreductase N-terminal" evidence="1">
    <location>
        <begin position="6"/>
        <end position="128"/>
    </location>
</feature>
<dbReference type="OrthoDB" id="9792935at2"/>
<dbReference type="InterPro" id="IPR000683">
    <property type="entry name" value="Gfo/Idh/MocA-like_OxRdtase_N"/>
</dbReference>
<accession>A0A4Q1CA20</accession>
<dbReference type="RefSeq" id="WP_129047284.1">
    <property type="nucleotide sequence ID" value="NZ_SDHX01000001.1"/>
</dbReference>
<dbReference type="AlphaFoldDB" id="A0A4Q1CA20"/>
<evidence type="ECO:0000313" key="4">
    <source>
        <dbReference type="Proteomes" id="UP000290218"/>
    </source>
</evidence>
<organism evidence="3 4">
    <name type="scientific">Oleiharenicola lentus</name>
    <dbReference type="NCBI Taxonomy" id="2508720"/>
    <lineage>
        <taxon>Bacteria</taxon>
        <taxon>Pseudomonadati</taxon>
        <taxon>Verrucomicrobiota</taxon>
        <taxon>Opitutia</taxon>
        <taxon>Opitutales</taxon>
        <taxon>Opitutaceae</taxon>
        <taxon>Oleiharenicola</taxon>
    </lineage>
</organism>
<proteinExistence type="predicted"/>
<protein>
    <submittedName>
        <fullName evidence="3">Gfo/Idh/MocA family oxidoreductase</fullName>
    </submittedName>
</protein>
<dbReference type="SUPFAM" id="SSF55347">
    <property type="entry name" value="Glyceraldehyde-3-phosphate dehydrogenase-like, C-terminal domain"/>
    <property type="match status" value="1"/>
</dbReference>
<gene>
    <name evidence="3" type="ORF">ESB00_08570</name>
</gene>
<dbReference type="Pfam" id="PF22725">
    <property type="entry name" value="GFO_IDH_MocA_C3"/>
    <property type="match status" value="1"/>
</dbReference>
<comment type="caution">
    <text evidence="3">The sequence shown here is derived from an EMBL/GenBank/DDBJ whole genome shotgun (WGS) entry which is preliminary data.</text>
</comment>
<dbReference type="InterPro" id="IPR051450">
    <property type="entry name" value="Gfo/Idh/MocA_Oxidoreductases"/>
</dbReference>